<reference evidence="9" key="1">
    <citation type="submission" date="2021-05" db="EMBL/GenBank/DDBJ databases">
        <title>The genome of the haptophyte Pavlova lutheri (Diacronema luteri, Pavlovales) - a model for lipid biosynthesis in eukaryotic algae.</title>
        <authorList>
            <person name="Hulatt C.J."/>
            <person name="Posewitz M.C."/>
        </authorList>
    </citation>
    <scope>NUCLEOTIDE SEQUENCE</scope>
    <source>
        <strain evidence="9">NIVA-4/92</strain>
    </source>
</reference>
<dbReference type="Pfam" id="PF07690">
    <property type="entry name" value="MFS_1"/>
    <property type="match status" value="1"/>
</dbReference>
<evidence type="ECO:0000256" key="2">
    <source>
        <dbReference type="ARBA" id="ARBA00022448"/>
    </source>
</evidence>
<name>A0A8J6CHA4_DIALT</name>
<dbReference type="InterPro" id="IPR011701">
    <property type="entry name" value="MFS"/>
</dbReference>
<dbReference type="PANTHER" id="PTHR23511:SF5">
    <property type="entry name" value="MAJOR FACILITATOR-TYPE TRANSPORTER HXNZ-RELATED"/>
    <property type="match status" value="1"/>
</dbReference>
<dbReference type="GO" id="GO:0022857">
    <property type="term" value="F:transmembrane transporter activity"/>
    <property type="evidence" value="ECO:0007669"/>
    <property type="project" value="InterPro"/>
</dbReference>
<organism evidence="9 10">
    <name type="scientific">Diacronema lutheri</name>
    <name type="common">Unicellular marine alga</name>
    <name type="synonym">Monochrysis lutheri</name>
    <dbReference type="NCBI Taxonomy" id="2081491"/>
    <lineage>
        <taxon>Eukaryota</taxon>
        <taxon>Haptista</taxon>
        <taxon>Haptophyta</taxon>
        <taxon>Pavlovophyceae</taxon>
        <taxon>Pavlovales</taxon>
        <taxon>Pavlovaceae</taxon>
        <taxon>Diacronema</taxon>
    </lineage>
</organism>
<dbReference type="EMBL" id="JAGTXO010000001">
    <property type="protein sequence ID" value="KAG8470946.1"/>
    <property type="molecule type" value="Genomic_DNA"/>
</dbReference>
<feature type="transmembrane region" description="Helical" evidence="7">
    <location>
        <begin position="372"/>
        <end position="390"/>
    </location>
</feature>
<keyword evidence="10" id="KW-1185">Reference proteome</keyword>
<feature type="region of interest" description="Disordered" evidence="6">
    <location>
        <begin position="513"/>
        <end position="578"/>
    </location>
</feature>
<dbReference type="InterPro" id="IPR036259">
    <property type="entry name" value="MFS_trans_sf"/>
</dbReference>
<dbReference type="Pfam" id="PF00083">
    <property type="entry name" value="Sugar_tr"/>
    <property type="match status" value="1"/>
</dbReference>
<feature type="transmembrane region" description="Helical" evidence="7">
    <location>
        <begin position="138"/>
        <end position="159"/>
    </location>
</feature>
<evidence type="ECO:0000256" key="3">
    <source>
        <dbReference type="ARBA" id="ARBA00022692"/>
    </source>
</evidence>
<evidence type="ECO:0000313" key="9">
    <source>
        <dbReference type="EMBL" id="KAG8470946.1"/>
    </source>
</evidence>
<feature type="transmembrane region" description="Helical" evidence="7">
    <location>
        <begin position="287"/>
        <end position="309"/>
    </location>
</feature>
<evidence type="ECO:0000256" key="5">
    <source>
        <dbReference type="ARBA" id="ARBA00023136"/>
    </source>
</evidence>
<evidence type="ECO:0000256" key="7">
    <source>
        <dbReference type="SAM" id="Phobius"/>
    </source>
</evidence>
<dbReference type="InterPro" id="IPR005829">
    <property type="entry name" value="Sugar_transporter_CS"/>
</dbReference>
<dbReference type="InterPro" id="IPR005828">
    <property type="entry name" value="MFS_sugar_transport-like"/>
</dbReference>
<dbReference type="OrthoDB" id="4139357at2759"/>
<dbReference type="SUPFAM" id="SSF103473">
    <property type="entry name" value="MFS general substrate transporter"/>
    <property type="match status" value="1"/>
</dbReference>
<feature type="transmembrane region" description="Helical" evidence="7">
    <location>
        <begin position="456"/>
        <end position="473"/>
    </location>
</feature>
<comment type="subcellular location">
    <subcellularLocation>
        <location evidence="1">Membrane</location>
        <topology evidence="1">Multi-pass membrane protein</topology>
    </subcellularLocation>
</comment>
<evidence type="ECO:0000259" key="8">
    <source>
        <dbReference type="PROSITE" id="PS50850"/>
    </source>
</evidence>
<keyword evidence="3 7" id="KW-0812">Transmembrane</keyword>
<feature type="transmembrane region" description="Helical" evidence="7">
    <location>
        <begin position="198"/>
        <end position="215"/>
    </location>
</feature>
<evidence type="ECO:0000256" key="4">
    <source>
        <dbReference type="ARBA" id="ARBA00022989"/>
    </source>
</evidence>
<evidence type="ECO:0000313" key="10">
    <source>
        <dbReference type="Proteomes" id="UP000751190"/>
    </source>
</evidence>
<feature type="transmembrane region" description="Helical" evidence="7">
    <location>
        <begin position="171"/>
        <end position="192"/>
    </location>
</feature>
<dbReference type="AlphaFoldDB" id="A0A8J6CHA4"/>
<dbReference type="PANTHER" id="PTHR23511">
    <property type="entry name" value="SYNAPTIC VESICLE GLYCOPROTEIN 2"/>
    <property type="match status" value="1"/>
</dbReference>
<feature type="transmembrane region" description="Helical" evidence="7">
    <location>
        <begin position="81"/>
        <end position="105"/>
    </location>
</feature>
<feature type="domain" description="Major facilitator superfamily (MFS) profile" evidence="8">
    <location>
        <begin position="47"/>
        <end position="478"/>
    </location>
</feature>
<feature type="transmembrane region" description="Helical" evidence="7">
    <location>
        <begin position="342"/>
        <end position="360"/>
    </location>
</feature>
<keyword evidence="2" id="KW-0813">Transport</keyword>
<dbReference type="GO" id="GO:0016020">
    <property type="term" value="C:membrane"/>
    <property type="evidence" value="ECO:0007669"/>
    <property type="project" value="UniProtKB-SubCell"/>
</dbReference>
<evidence type="ECO:0000256" key="1">
    <source>
        <dbReference type="ARBA" id="ARBA00004141"/>
    </source>
</evidence>
<dbReference type="OMA" id="PTWIGVC"/>
<sequence length="578" mass="61363">MPPEQVPRGDVYPDEVPVYPDEEVDGPTYTVDAALEAMPLGWVHLKVFCMCGVAWMVDGIEVLLLAFIGPSIRCEWGVSDFWAASMTTFVFAGMSVGAVCWGALADRYGRRVSLLVSTALILAAGASCTLATSFAMLLALRTVSGVGVSGAHVAFSLLVEWMPPRVRGRAGVALSMWWSLGAVMEAAFARLIMPTLGWRYLLLLSAAPALLLLLASPWMPESPRFYVAQGRLAEAEASLRRAAHQCGGTLPAGTLVRGAAPLNDDAGGGKLGDLFTRELRRLTASQWGLWFAAAFTYYGSVLITTELLAADSCGFRAADGGGGGPAAGQCTLLTADDYTENVVATAGELPGIIITFFVIDRIGRRRTIGCESLVMAAAMLLVIPCFSLPFQTGALFVMRGAADGLFQAAFVYTSEVYPSSIRGLGLGWCSSFSRLGGMTTPFVAQVLTRTSPSTALYVYAAVAVSLGLIAFTLEVETLGKPMFTSVDELRVELDKARYRRRAGASWRELGFSADEHERAAPMRPADAPEPAPADDPPDPQVSTPRAPAPLSRTATSEIALALHGTESEQEAPAAAPCL</sequence>
<gene>
    <name evidence="9" type="ORF">KFE25_009367</name>
</gene>
<comment type="caution">
    <text evidence="9">The sequence shown here is derived from an EMBL/GenBank/DDBJ whole genome shotgun (WGS) entry which is preliminary data.</text>
</comment>
<proteinExistence type="predicted"/>
<dbReference type="Gene3D" id="1.20.1250.20">
    <property type="entry name" value="MFS general substrate transporter like domains"/>
    <property type="match status" value="1"/>
</dbReference>
<dbReference type="InterPro" id="IPR020846">
    <property type="entry name" value="MFS_dom"/>
</dbReference>
<accession>A0A8J6CHA4</accession>
<feature type="transmembrane region" description="Helical" evidence="7">
    <location>
        <begin position="47"/>
        <end position="69"/>
    </location>
</feature>
<keyword evidence="4 7" id="KW-1133">Transmembrane helix</keyword>
<feature type="transmembrane region" description="Helical" evidence="7">
    <location>
        <begin position="112"/>
        <end position="132"/>
    </location>
</feature>
<protein>
    <recommendedName>
        <fullName evidence="8">Major facilitator superfamily (MFS) profile domain-containing protein</fullName>
    </recommendedName>
</protein>
<dbReference type="PROSITE" id="PS50850">
    <property type="entry name" value="MFS"/>
    <property type="match status" value="1"/>
</dbReference>
<dbReference type="PROSITE" id="PS00216">
    <property type="entry name" value="SUGAR_TRANSPORT_1"/>
    <property type="match status" value="1"/>
</dbReference>
<evidence type="ECO:0000256" key="6">
    <source>
        <dbReference type="SAM" id="MobiDB-lite"/>
    </source>
</evidence>
<dbReference type="Proteomes" id="UP000751190">
    <property type="component" value="Unassembled WGS sequence"/>
</dbReference>
<keyword evidence="5 7" id="KW-0472">Membrane</keyword>